<gene>
    <name evidence="2" type="primary">murI</name>
</gene>
<reference evidence="2" key="1">
    <citation type="journal article" date="2014" name="Genome Biol. Evol.">
        <title>Pangenome evidence for extensive interdomain horizontal transfer affecting lineage core and shell genes in uncultured planktonic thaumarchaeota and euryarchaeota.</title>
        <authorList>
            <person name="Deschamps P."/>
            <person name="Zivanovic Y."/>
            <person name="Moreira D."/>
            <person name="Rodriguez-Valera F."/>
            <person name="Lopez-Garcia P."/>
        </authorList>
    </citation>
    <scope>NUCLEOTIDE SEQUENCE</scope>
</reference>
<proteinExistence type="predicted"/>
<dbReference type="AlphaFoldDB" id="A0A075HS95"/>
<evidence type="ECO:0000313" key="2">
    <source>
        <dbReference type="EMBL" id="AIF19231.1"/>
    </source>
</evidence>
<dbReference type="PANTHER" id="PTHR21198">
    <property type="entry name" value="GLUTAMATE RACEMASE"/>
    <property type="match status" value="1"/>
</dbReference>
<sequence length="261" mass="29953">MAKIVVFDSGLGSLSIIQAIQKVIKSHIIYFADQKNFPYGKKSKSQLTKIIIKTLNFLDQQFHPDLIVIGSNTPSLLVETNKKNIVKVLPPIKNASKLSTTGNIAILATRATVKSKLLSEYLRKSNLPKHVKVKKIDVSKLINLVEHTKFISDQKLCERMIKKTLTEQFSKFNIDVATLSSTHLPFLLPLLKKQFPDIIFLDPAEEVARKVKRIMIKKQSKTNRLKIFTSSDPKRFESALLRMRIKKSIRVHKFYPHNFFR</sequence>
<protein>
    <submittedName>
        <fullName evidence="2">Glutamate racemase (MurI)</fullName>
        <ecNumber evidence="2">5.1.1.3</ecNumber>
    </submittedName>
</protein>
<dbReference type="EMBL" id="KF901133">
    <property type="protein sequence ID" value="AIF19231.1"/>
    <property type="molecule type" value="Genomic_DNA"/>
</dbReference>
<dbReference type="InterPro" id="IPR001920">
    <property type="entry name" value="Asp/Glu_race"/>
</dbReference>
<dbReference type="PANTHER" id="PTHR21198:SF3">
    <property type="entry name" value="GLUTAMATE RACEMASE"/>
    <property type="match status" value="1"/>
</dbReference>
<dbReference type="EC" id="5.1.1.3" evidence="2"/>
<organism evidence="2">
    <name type="scientific">uncultured marine thaumarchaeote KM3_86_D01</name>
    <dbReference type="NCBI Taxonomy" id="1456320"/>
    <lineage>
        <taxon>Archaea</taxon>
        <taxon>Nitrososphaerota</taxon>
        <taxon>environmental samples</taxon>
    </lineage>
</organism>
<dbReference type="Gene3D" id="3.40.50.1860">
    <property type="match status" value="2"/>
</dbReference>
<evidence type="ECO:0000256" key="1">
    <source>
        <dbReference type="ARBA" id="ARBA00023235"/>
    </source>
</evidence>
<dbReference type="GO" id="GO:0008881">
    <property type="term" value="F:glutamate racemase activity"/>
    <property type="evidence" value="ECO:0007669"/>
    <property type="project" value="UniProtKB-EC"/>
</dbReference>
<accession>A0A075HS95</accession>
<keyword evidence="1 2" id="KW-0413">Isomerase</keyword>
<dbReference type="SUPFAM" id="SSF53681">
    <property type="entry name" value="Aspartate/glutamate racemase"/>
    <property type="match status" value="2"/>
</dbReference>
<name>A0A075HS95_9ARCH</name>